<dbReference type="AlphaFoldDB" id="A0ABC8TS68"/>
<keyword evidence="2" id="KW-1185">Reference proteome</keyword>
<evidence type="ECO:0000313" key="2">
    <source>
        <dbReference type="Proteomes" id="UP001642360"/>
    </source>
</evidence>
<protein>
    <submittedName>
        <fullName evidence="1">Uncharacterized protein</fullName>
    </submittedName>
</protein>
<dbReference type="EMBL" id="CAUOFW020005836">
    <property type="protein sequence ID" value="CAK9171776.1"/>
    <property type="molecule type" value="Genomic_DNA"/>
</dbReference>
<name>A0ABC8TS68_9AQUA</name>
<reference evidence="1 2" key="1">
    <citation type="submission" date="2024-02" db="EMBL/GenBank/DDBJ databases">
        <authorList>
            <person name="Vignale AGUSTIN F."/>
            <person name="Sosa J E."/>
            <person name="Modenutti C."/>
        </authorList>
    </citation>
    <scope>NUCLEOTIDE SEQUENCE [LARGE SCALE GENOMIC DNA]</scope>
</reference>
<evidence type="ECO:0000313" key="1">
    <source>
        <dbReference type="EMBL" id="CAK9171776.1"/>
    </source>
</evidence>
<dbReference type="Proteomes" id="UP001642360">
    <property type="component" value="Unassembled WGS sequence"/>
</dbReference>
<proteinExistence type="predicted"/>
<accession>A0ABC8TS68</accession>
<comment type="caution">
    <text evidence="1">The sequence shown here is derived from an EMBL/GenBank/DDBJ whole genome shotgun (WGS) entry which is preliminary data.</text>
</comment>
<organism evidence="1 2">
    <name type="scientific">Ilex paraguariensis</name>
    <name type="common">yerba mate</name>
    <dbReference type="NCBI Taxonomy" id="185542"/>
    <lineage>
        <taxon>Eukaryota</taxon>
        <taxon>Viridiplantae</taxon>
        <taxon>Streptophyta</taxon>
        <taxon>Embryophyta</taxon>
        <taxon>Tracheophyta</taxon>
        <taxon>Spermatophyta</taxon>
        <taxon>Magnoliopsida</taxon>
        <taxon>eudicotyledons</taxon>
        <taxon>Gunneridae</taxon>
        <taxon>Pentapetalae</taxon>
        <taxon>asterids</taxon>
        <taxon>campanulids</taxon>
        <taxon>Aquifoliales</taxon>
        <taxon>Aquifoliaceae</taxon>
        <taxon>Ilex</taxon>
    </lineage>
</organism>
<sequence>MASLVVDIYLVMAVKLGLKLKNSENILFSECYRELLSLHLLIFDSSFISPSQNCELNSQSDNKQASEMGITKGEGENKGPLLTLPLHFLLHFHPTFLII</sequence>
<gene>
    <name evidence="1" type="ORF">ILEXP_LOCUS41379</name>
</gene>